<name>A0A074ZGP7_OPIVI</name>
<accession>A0A074ZGP7</accession>
<gene>
    <name evidence="1" type="ORF">T265_06311</name>
</gene>
<dbReference type="AlphaFoldDB" id="A0A074ZGP7"/>
<evidence type="ECO:0000313" key="1">
    <source>
        <dbReference type="EMBL" id="KER26456.1"/>
    </source>
</evidence>
<protein>
    <submittedName>
        <fullName evidence="1">Uncharacterized protein</fullName>
    </submittedName>
</protein>
<keyword evidence="2" id="KW-1185">Reference proteome</keyword>
<dbReference type="EMBL" id="KL596747">
    <property type="protein sequence ID" value="KER26456.1"/>
    <property type="molecule type" value="Genomic_DNA"/>
</dbReference>
<dbReference type="GeneID" id="20320493"/>
<dbReference type="RefSeq" id="XP_009169802.1">
    <property type="nucleotide sequence ID" value="XM_009171538.1"/>
</dbReference>
<dbReference type="CTD" id="20320493"/>
<reference evidence="1 2" key="1">
    <citation type="submission" date="2013-11" db="EMBL/GenBank/DDBJ databases">
        <title>Opisthorchis viverrini - life in the bile duct.</title>
        <authorList>
            <person name="Young N.D."/>
            <person name="Nagarajan N."/>
            <person name="Lin S.J."/>
            <person name="Korhonen P.K."/>
            <person name="Jex A.R."/>
            <person name="Hall R.S."/>
            <person name="Safavi-Hemami H."/>
            <person name="Kaewkong W."/>
            <person name="Bertrand D."/>
            <person name="Gao S."/>
            <person name="Seet Q."/>
            <person name="Wongkham S."/>
            <person name="Teh B.T."/>
            <person name="Wongkham C."/>
            <person name="Intapan P.M."/>
            <person name="Maleewong W."/>
            <person name="Yang X."/>
            <person name="Hu M."/>
            <person name="Wang Z."/>
            <person name="Hofmann A."/>
            <person name="Sternberg P.W."/>
            <person name="Tan P."/>
            <person name="Wang J."/>
            <person name="Gasser R.B."/>
        </authorList>
    </citation>
    <scope>NUCLEOTIDE SEQUENCE [LARGE SCALE GENOMIC DNA]</scope>
</reference>
<organism evidence="1 2">
    <name type="scientific">Opisthorchis viverrini</name>
    <name type="common">Southeast Asian liver fluke</name>
    <dbReference type="NCBI Taxonomy" id="6198"/>
    <lineage>
        <taxon>Eukaryota</taxon>
        <taxon>Metazoa</taxon>
        <taxon>Spiralia</taxon>
        <taxon>Lophotrochozoa</taxon>
        <taxon>Platyhelminthes</taxon>
        <taxon>Trematoda</taxon>
        <taxon>Digenea</taxon>
        <taxon>Opisthorchiida</taxon>
        <taxon>Opisthorchiata</taxon>
        <taxon>Opisthorchiidae</taxon>
        <taxon>Opisthorchis</taxon>
    </lineage>
</organism>
<dbReference type="KEGG" id="ovi:T265_06311"/>
<sequence length="113" mass="12255">MSNSPELPPLTDIYASLLLGSTVQVSYCVGDNQLYSFLTSCFFLFARTTPSALLSSAEQSVANWSKVISAVLTTHTHLDLVKTKTATDRSGTPGSIHCTVNPEQTLRQFVICI</sequence>
<proteinExistence type="predicted"/>
<dbReference type="Proteomes" id="UP000054324">
    <property type="component" value="Unassembled WGS sequence"/>
</dbReference>
<evidence type="ECO:0000313" key="2">
    <source>
        <dbReference type="Proteomes" id="UP000054324"/>
    </source>
</evidence>